<dbReference type="FunFam" id="1.10.510.10:FF:000051">
    <property type="entry name" value="Receptor-like serine/threonine-protein kinase ALE2"/>
    <property type="match status" value="1"/>
</dbReference>
<organism evidence="11 12">
    <name type="scientific">Adiantum capillus-veneris</name>
    <name type="common">Maidenhair fern</name>
    <dbReference type="NCBI Taxonomy" id="13818"/>
    <lineage>
        <taxon>Eukaryota</taxon>
        <taxon>Viridiplantae</taxon>
        <taxon>Streptophyta</taxon>
        <taxon>Embryophyta</taxon>
        <taxon>Tracheophyta</taxon>
        <taxon>Polypodiopsida</taxon>
        <taxon>Polypodiidae</taxon>
        <taxon>Polypodiales</taxon>
        <taxon>Pteridineae</taxon>
        <taxon>Pteridaceae</taxon>
        <taxon>Vittarioideae</taxon>
        <taxon>Adiantum</taxon>
    </lineage>
</organism>
<name>A0A9D4V2C9_ADICA</name>
<evidence type="ECO:0000313" key="11">
    <source>
        <dbReference type="EMBL" id="KAI5078479.1"/>
    </source>
</evidence>
<feature type="compositionally biased region" description="Low complexity" evidence="7">
    <location>
        <begin position="180"/>
        <end position="194"/>
    </location>
</feature>
<evidence type="ECO:0000256" key="4">
    <source>
        <dbReference type="ARBA" id="ARBA00022777"/>
    </source>
</evidence>
<dbReference type="AlphaFoldDB" id="A0A9D4V2C9"/>
<dbReference type="SUPFAM" id="SSF56112">
    <property type="entry name" value="Protein kinase-like (PK-like)"/>
    <property type="match status" value="1"/>
</dbReference>
<feature type="compositionally biased region" description="Low complexity" evidence="7">
    <location>
        <begin position="117"/>
        <end position="133"/>
    </location>
</feature>
<feature type="domain" description="Protein kinase" evidence="10">
    <location>
        <begin position="429"/>
        <end position="706"/>
    </location>
</feature>
<dbReference type="InterPro" id="IPR017441">
    <property type="entry name" value="Protein_kinase_ATP_BS"/>
</dbReference>
<feature type="compositionally biased region" description="Low complexity" evidence="7">
    <location>
        <begin position="152"/>
        <end position="161"/>
    </location>
</feature>
<dbReference type="PANTHER" id="PTHR47989:SF25">
    <property type="entry name" value="PROLINE-RICH RECEPTOR-LIKE PROTEIN KINASE PERK3"/>
    <property type="match status" value="1"/>
</dbReference>
<evidence type="ECO:0000256" key="1">
    <source>
        <dbReference type="ARBA" id="ARBA00022527"/>
    </source>
</evidence>
<feature type="compositionally biased region" description="Pro residues" evidence="7">
    <location>
        <begin position="195"/>
        <end position="204"/>
    </location>
</feature>
<evidence type="ECO:0000256" key="2">
    <source>
        <dbReference type="ARBA" id="ARBA00022679"/>
    </source>
</evidence>
<keyword evidence="12" id="KW-1185">Reference proteome</keyword>
<dbReference type="Gene3D" id="1.10.510.10">
    <property type="entry name" value="Transferase(Phosphotransferase) domain 1"/>
    <property type="match status" value="1"/>
</dbReference>
<evidence type="ECO:0000256" key="5">
    <source>
        <dbReference type="ARBA" id="ARBA00022840"/>
    </source>
</evidence>
<keyword evidence="8" id="KW-0812">Transmembrane</keyword>
<dbReference type="Pfam" id="PF07714">
    <property type="entry name" value="PK_Tyr_Ser-Thr"/>
    <property type="match status" value="1"/>
</dbReference>
<feature type="region of interest" description="Disordered" evidence="7">
    <location>
        <begin position="178"/>
        <end position="207"/>
    </location>
</feature>
<evidence type="ECO:0000256" key="8">
    <source>
        <dbReference type="SAM" id="Phobius"/>
    </source>
</evidence>
<dbReference type="PROSITE" id="PS00108">
    <property type="entry name" value="PROTEIN_KINASE_ST"/>
    <property type="match status" value="1"/>
</dbReference>
<accession>A0A9D4V2C9</accession>
<dbReference type="InterPro" id="IPR011009">
    <property type="entry name" value="Kinase-like_dom_sf"/>
</dbReference>
<keyword evidence="1" id="KW-0723">Serine/threonine-protein kinase</keyword>
<dbReference type="EMBL" id="JABFUD020000006">
    <property type="protein sequence ID" value="KAI5078479.1"/>
    <property type="molecule type" value="Genomic_DNA"/>
</dbReference>
<dbReference type="PROSITE" id="PS00107">
    <property type="entry name" value="PROTEIN_KINASE_ATP"/>
    <property type="match status" value="1"/>
</dbReference>
<dbReference type="CDD" id="cd14066">
    <property type="entry name" value="STKc_IRAK"/>
    <property type="match status" value="1"/>
</dbReference>
<dbReference type="InterPro" id="IPR000719">
    <property type="entry name" value="Prot_kinase_dom"/>
</dbReference>
<feature type="signal peptide" evidence="9">
    <location>
        <begin position="1"/>
        <end position="24"/>
    </location>
</feature>
<evidence type="ECO:0000259" key="10">
    <source>
        <dbReference type="PROSITE" id="PS50011"/>
    </source>
</evidence>
<feature type="compositionally biased region" description="Basic and acidic residues" evidence="7">
    <location>
        <begin position="72"/>
        <end position="82"/>
    </location>
</feature>
<feature type="transmembrane region" description="Helical" evidence="8">
    <location>
        <begin position="353"/>
        <end position="376"/>
    </location>
</feature>
<gene>
    <name evidence="11" type="ORF">GOP47_0006150</name>
</gene>
<keyword evidence="5 6" id="KW-0067">ATP-binding</keyword>
<evidence type="ECO:0000256" key="3">
    <source>
        <dbReference type="ARBA" id="ARBA00022741"/>
    </source>
</evidence>
<dbReference type="FunFam" id="3.30.200.20:FF:000039">
    <property type="entry name" value="receptor-like protein kinase FERONIA"/>
    <property type="match status" value="1"/>
</dbReference>
<dbReference type="Gene3D" id="3.30.200.20">
    <property type="entry name" value="Phosphorylase Kinase, domain 1"/>
    <property type="match status" value="1"/>
</dbReference>
<evidence type="ECO:0000313" key="12">
    <source>
        <dbReference type="Proteomes" id="UP000886520"/>
    </source>
</evidence>
<dbReference type="GO" id="GO:0005524">
    <property type="term" value="F:ATP binding"/>
    <property type="evidence" value="ECO:0007669"/>
    <property type="project" value="UniProtKB-UniRule"/>
</dbReference>
<dbReference type="PANTHER" id="PTHR47989">
    <property type="entry name" value="OS01G0750732 PROTEIN"/>
    <property type="match status" value="1"/>
</dbReference>
<evidence type="ECO:0000256" key="6">
    <source>
        <dbReference type="PROSITE-ProRule" id="PRU10141"/>
    </source>
</evidence>
<dbReference type="InterPro" id="IPR001245">
    <property type="entry name" value="Ser-Thr/Tyr_kinase_cat_dom"/>
</dbReference>
<comment type="caution">
    <text evidence="11">The sequence shown here is derived from an EMBL/GenBank/DDBJ whole genome shotgun (WGS) entry which is preliminary data.</text>
</comment>
<keyword evidence="2" id="KW-0808">Transferase</keyword>
<sequence length="787" mass="84856">MFRTFRWHLECLIVVLLCLATLQSQLPSFHPASEQSAKRPQDGQWKNLFLALASSIPSGSHIMPSFSPVHSPSRESKSHLGDDMPAPGPAPSSLPALVASTSATRGKELPFNDPYTPLSSLPLPGLPGVSPQSATSGASPDAMGKPIGIAQPPLISSSSGTSYLSPSPASLWFTPPSPPARASLSSSSSGLSSSAPPPLLPPPLDTSNVSVGFPDAPLLPPSPGCCSTKMVPRPGLPSSSCQDLASELGVDSIQIEITSFQFNSSNLSLAIIIGPLTSVSFSVQEAISFRDRLDQNEVHFNSSLFGNYTLIQFQFYEPPAPSPIQVSIAGLPPLPLSSLNATTGEKAEHKPTLWLIVVIAAAAAVITLALLILFLWKCHRQCRIGKSRCKGEAVSSHCEVRSFGVASIPRSITTRLFTFDELRQATNNFNPENVLGEGGFGRVYKGVLKDGTEVAIKRFGNSGQGDREFVVEVEMLSRLHHRNLVKLIGYYASRDSSQHLLCYELISNGSLEAWLHGPQGSTQPLNWDTRLKIALDAARGLAYLHEDSQPCVIHRDFKASNILLETDFHAKVADFGLAKLAPEGAINYVATQVMGTFGYVAPEYAMTGHLLVKSDVYSYGVVLLELLSGRKPVDMSQPQGQENLVTWARPMLRDRERLGELADSRLECKYPKEDFVQVAAIAAACVAPEASQRPTMGEVVQSLRMLQTQSEYTTSGERRFSTDILPPLVPSRSFVASIQNAHQQTSAPLESDGSSSVFSSGPFSGFAFDNEVFSRSAVFSEDLHEGR</sequence>
<proteinExistence type="predicted"/>
<protein>
    <recommendedName>
        <fullName evidence="10">Protein kinase domain-containing protein</fullName>
    </recommendedName>
</protein>
<feature type="region of interest" description="Disordered" evidence="7">
    <location>
        <begin position="63"/>
        <end position="161"/>
    </location>
</feature>
<evidence type="ECO:0000256" key="9">
    <source>
        <dbReference type="SAM" id="SignalP"/>
    </source>
</evidence>
<dbReference type="PROSITE" id="PS50011">
    <property type="entry name" value="PROTEIN_KINASE_DOM"/>
    <property type="match status" value="1"/>
</dbReference>
<dbReference type="InterPro" id="IPR008271">
    <property type="entry name" value="Ser/Thr_kinase_AS"/>
</dbReference>
<reference evidence="11" key="1">
    <citation type="submission" date="2021-01" db="EMBL/GenBank/DDBJ databases">
        <title>Adiantum capillus-veneris genome.</title>
        <authorList>
            <person name="Fang Y."/>
            <person name="Liao Q."/>
        </authorList>
    </citation>
    <scope>NUCLEOTIDE SEQUENCE</scope>
    <source>
        <strain evidence="11">H3</strain>
        <tissue evidence="11">Leaf</tissue>
    </source>
</reference>
<evidence type="ECO:0000256" key="7">
    <source>
        <dbReference type="SAM" id="MobiDB-lite"/>
    </source>
</evidence>
<keyword evidence="8" id="KW-0472">Membrane</keyword>
<keyword evidence="9" id="KW-0732">Signal</keyword>
<dbReference type="Proteomes" id="UP000886520">
    <property type="component" value="Chromosome 6"/>
</dbReference>
<dbReference type="GO" id="GO:0004674">
    <property type="term" value="F:protein serine/threonine kinase activity"/>
    <property type="evidence" value="ECO:0007669"/>
    <property type="project" value="UniProtKB-KW"/>
</dbReference>
<dbReference type="OrthoDB" id="1896970at2759"/>
<keyword evidence="3 6" id="KW-0547">Nucleotide-binding</keyword>
<feature type="binding site" evidence="6">
    <location>
        <position position="457"/>
    </location>
    <ligand>
        <name>ATP</name>
        <dbReference type="ChEBI" id="CHEBI:30616"/>
    </ligand>
</feature>
<feature type="chain" id="PRO_5038974194" description="Protein kinase domain-containing protein" evidence="9">
    <location>
        <begin position="25"/>
        <end position="787"/>
    </location>
</feature>
<keyword evidence="8" id="KW-1133">Transmembrane helix</keyword>
<feature type="compositionally biased region" description="Low complexity" evidence="7">
    <location>
        <begin position="93"/>
        <end position="104"/>
    </location>
</feature>
<keyword evidence="4" id="KW-0418">Kinase</keyword>